<dbReference type="InterPro" id="IPR011029">
    <property type="entry name" value="DEATH-like_dom_sf"/>
</dbReference>
<evidence type="ECO:0000313" key="2">
    <source>
        <dbReference type="Proteomes" id="UP001164746"/>
    </source>
</evidence>
<keyword evidence="2" id="KW-1185">Reference proteome</keyword>
<proteinExistence type="predicted"/>
<dbReference type="Gene3D" id="1.10.533.10">
    <property type="entry name" value="Death Domain, Fas"/>
    <property type="match status" value="1"/>
</dbReference>
<gene>
    <name evidence="1" type="ORF">MAR_018800</name>
</gene>
<name>A0ABY7EFQ8_MYAAR</name>
<dbReference type="Proteomes" id="UP001164746">
    <property type="component" value="Chromosome 6"/>
</dbReference>
<dbReference type="SUPFAM" id="SSF47986">
    <property type="entry name" value="DEATH domain"/>
    <property type="match status" value="1"/>
</dbReference>
<evidence type="ECO:0000313" key="1">
    <source>
        <dbReference type="EMBL" id="WAR08842.1"/>
    </source>
</evidence>
<reference evidence="1" key="1">
    <citation type="submission" date="2022-11" db="EMBL/GenBank/DDBJ databases">
        <title>Centuries of genome instability and evolution in soft-shell clam transmissible cancer (bioRxiv).</title>
        <authorList>
            <person name="Hart S.F.M."/>
            <person name="Yonemitsu M.A."/>
            <person name="Giersch R.M."/>
            <person name="Beal B.F."/>
            <person name="Arriagada G."/>
            <person name="Davis B.W."/>
            <person name="Ostrander E.A."/>
            <person name="Goff S.P."/>
            <person name="Metzger M.J."/>
        </authorList>
    </citation>
    <scope>NUCLEOTIDE SEQUENCE</scope>
    <source>
        <strain evidence="1">MELC-2E11</strain>
        <tissue evidence="1">Siphon/mantle</tissue>
    </source>
</reference>
<dbReference type="EMBL" id="CP111017">
    <property type="protein sequence ID" value="WAR08842.1"/>
    <property type="molecule type" value="Genomic_DNA"/>
</dbReference>
<sequence>MADGGYDEVSGKLRDFQMRQESESVVMQTRQELDTSAIDVVGSARNEMKEESESVVIQTRQELDTVAIDVVDSARNEMKEEAKTIVHGVKMEMSMLQNSAPPTNQPQYIHKGTDTDNSIAHGLNDNFAILNDQSLLTLAQVISPNELDTLLIYLDVPVPLVKSHKANHPGDIVGAHFLCLKYWRDKHRGNNQTRFRDLTESLGDIGQNDIIATLNSVFGGKVTSRSLRRQDFGHT</sequence>
<protein>
    <submittedName>
        <fullName evidence="1">Uncharacterized protein</fullName>
    </submittedName>
</protein>
<accession>A0ABY7EFQ8</accession>
<organism evidence="1 2">
    <name type="scientific">Mya arenaria</name>
    <name type="common">Soft-shell clam</name>
    <dbReference type="NCBI Taxonomy" id="6604"/>
    <lineage>
        <taxon>Eukaryota</taxon>
        <taxon>Metazoa</taxon>
        <taxon>Spiralia</taxon>
        <taxon>Lophotrochozoa</taxon>
        <taxon>Mollusca</taxon>
        <taxon>Bivalvia</taxon>
        <taxon>Autobranchia</taxon>
        <taxon>Heteroconchia</taxon>
        <taxon>Euheterodonta</taxon>
        <taxon>Imparidentia</taxon>
        <taxon>Neoheterodontei</taxon>
        <taxon>Myida</taxon>
        <taxon>Myoidea</taxon>
        <taxon>Myidae</taxon>
        <taxon>Mya</taxon>
    </lineage>
</organism>